<keyword evidence="4" id="KW-0808">Transferase</keyword>
<keyword evidence="5 11" id="KW-0812">Transmembrane</keyword>
<keyword evidence="6" id="KW-0133">Cell shape</keyword>
<keyword evidence="2" id="KW-1003">Cell membrane</keyword>
<proteinExistence type="predicted"/>
<keyword evidence="8 11" id="KW-1133">Transmembrane helix</keyword>
<feature type="transmembrane region" description="Helical" evidence="11">
    <location>
        <begin position="71"/>
        <end position="90"/>
    </location>
</feature>
<feature type="transmembrane region" description="Helical" evidence="11">
    <location>
        <begin position="102"/>
        <end position="125"/>
    </location>
</feature>
<evidence type="ECO:0000313" key="12">
    <source>
        <dbReference type="EMBL" id="AUJ25001.1"/>
    </source>
</evidence>
<feature type="transmembrane region" description="Helical" evidence="11">
    <location>
        <begin position="162"/>
        <end position="178"/>
    </location>
</feature>
<evidence type="ECO:0000256" key="9">
    <source>
        <dbReference type="ARBA" id="ARBA00023136"/>
    </source>
</evidence>
<organism evidence="12 13">
    <name type="scientific">Virgibacillus dokdonensis</name>
    <dbReference type="NCBI Taxonomy" id="302167"/>
    <lineage>
        <taxon>Bacteria</taxon>
        <taxon>Bacillati</taxon>
        <taxon>Bacillota</taxon>
        <taxon>Bacilli</taxon>
        <taxon>Bacillales</taxon>
        <taxon>Bacillaceae</taxon>
        <taxon>Virgibacillus</taxon>
    </lineage>
</organism>
<evidence type="ECO:0000256" key="7">
    <source>
        <dbReference type="ARBA" id="ARBA00022984"/>
    </source>
</evidence>
<dbReference type="NCBIfam" id="TIGR02210">
    <property type="entry name" value="rodA_shape"/>
    <property type="match status" value="1"/>
</dbReference>
<dbReference type="GO" id="GO:0071555">
    <property type="term" value="P:cell wall organization"/>
    <property type="evidence" value="ECO:0007669"/>
    <property type="project" value="UniProtKB-KW"/>
</dbReference>
<dbReference type="PANTHER" id="PTHR30474:SF1">
    <property type="entry name" value="PEPTIDOGLYCAN GLYCOSYLTRANSFERASE MRDB"/>
    <property type="match status" value="1"/>
</dbReference>
<dbReference type="GO" id="GO:0005886">
    <property type="term" value="C:plasma membrane"/>
    <property type="evidence" value="ECO:0007669"/>
    <property type="project" value="TreeGrafter"/>
</dbReference>
<evidence type="ECO:0000256" key="1">
    <source>
        <dbReference type="ARBA" id="ARBA00004141"/>
    </source>
</evidence>
<dbReference type="InterPro" id="IPR011923">
    <property type="entry name" value="RodA/MrdB"/>
</dbReference>
<dbReference type="GO" id="GO:0032153">
    <property type="term" value="C:cell division site"/>
    <property type="evidence" value="ECO:0007669"/>
    <property type="project" value="TreeGrafter"/>
</dbReference>
<dbReference type="EMBL" id="CP018622">
    <property type="protein sequence ID" value="AUJ25001.1"/>
    <property type="molecule type" value="Genomic_DNA"/>
</dbReference>
<comment type="subcellular location">
    <subcellularLocation>
        <location evidence="1">Membrane</location>
        <topology evidence="1">Multi-pass membrane protein</topology>
    </subcellularLocation>
</comment>
<evidence type="ECO:0000256" key="10">
    <source>
        <dbReference type="ARBA" id="ARBA00023316"/>
    </source>
</evidence>
<dbReference type="PANTHER" id="PTHR30474">
    <property type="entry name" value="CELL CYCLE PROTEIN"/>
    <property type="match status" value="1"/>
</dbReference>
<feature type="transmembrane region" description="Helical" evidence="11">
    <location>
        <begin position="185"/>
        <end position="205"/>
    </location>
</feature>
<evidence type="ECO:0000256" key="4">
    <source>
        <dbReference type="ARBA" id="ARBA00022679"/>
    </source>
</evidence>
<evidence type="ECO:0000256" key="8">
    <source>
        <dbReference type="ARBA" id="ARBA00022989"/>
    </source>
</evidence>
<evidence type="ECO:0000256" key="11">
    <source>
        <dbReference type="SAM" id="Phobius"/>
    </source>
</evidence>
<dbReference type="GO" id="GO:0015648">
    <property type="term" value="F:lipid-linked peptidoglycan transporter activity"/>
    <property type="evidence" value="ECO:0007669"/>
    <property type="project" value="TreeGrafter"/>
</dbReference>
<sequence length="386" mass="43162">MESNTYKIDYFILFLVFCLFIYSLLAVFSGSGQYAQGTPFYFVTRQFICYLIGVGLMLLVTRFDYKLLEKWALPIYITGVVLLLLVHFGGTEKNGSKRWIDLVVIEIQPSEFMKIFLIIYLAFILRRAGKSPLTFKSSIPIVLKVTFYSLIPFLLILVQPDLGSALVILGITITLIFNSSISSKMLVFIISGITTALGCLAYLFYFQHELFTKVLKPHQLSRIYGWLDPEQYASDYGYQLQQATIGIGSGQMSGRGFTQGVQVQSGKIPEAHTDFIFAVIGEEFGFIGTVLLLLIYFLLIYRIIQIALQTTNLFGVYICVGTVGLISLQVFQNIGMTIGLMPITGLALPFISYGGSALLTNFVALGLVFSVQKHSKQFMFSDNKVT</sequence>
<dbReference type="GO" id="GO:0009252">
    <property type="term" value="P:peptidoglycan biosynthetic process"/>
    <property type="evidence" value="ECO:0007669"/>
    <property type="project" value="UniProtKB-KW"/>
</dbReference>
<keyword evidence="9 11" id="KW-0472">Membrane</keyword>
<evidence type="ECO:0000256" key="3">
    <source>
        <dbReference type="ARBA" id="ARBA00022676"/>
    </source>
</evidence>
<dbReference type="AlphaFoldDB" id="A0A2K9J4Q3"/>
<dbReference type="InterPro" id="IPR018365">
    <property type="entry name" value="Cell_cycle_FtsW-rel_CS"/>
</dbReference>
<evidence type="ECO:0000256" key="2">
    <source>
        <dbReference type="ARBA" id="ARBA00022475"/>
    </source>
</evidence>
<protein>
    <submittedName>
        <fullName evidence="12">Rod shape-determining protein RodA</fullName>
    </submittedName>
</protein>
<gene>
    <name evidence="12" type="primary">rodA_1</name>
    <name evidence="12" type="ORF">A21D_01920</name>
</gene>
<dbReference type="STRING" id="302167.GCA_900166595_00646"/>
<dbReference type="Proteomes" id="UP000234237">
    <property type="component" value="Chromosome"/>
</dbReference>
<dbReference type="Pfam" id="PF01098">
    <property type="entry name" value="FTSW_RODA_SPOVE"/>
    <property type="match status" value="1"/>
</dbReference>
<dbReference type="GO" id="GO:0051301">
    <property type="term" value="P:cell division"/>
    <property type="evidence" value="ECO:0007669"/>
    <property type="project" value="InterPro"/>
</dbReference>
<feature type="transmembrane region" description="Helical" evidence="11">
    <location>
        <begin position="313"/>
        <end position="331"/>
    </location>
</feature>
<dbReference type="GO" id="GO:0016757">
    <property type="term" value="F:glycosyltransferase activity"/>
    <property type="evidence" value="ECO:0007669"/>
    <property type="project" value="UniProtKB-KW"/>
</dbReference>
<feature type="transmembrane region" description="Helical" evidence="11">
    <location>
        <begin position="351"/>
        <end position="371"/>
    </location>
</feature>
<feature type="transmembrane region" description="Helical" evidence="11">
    <location>
        <begin position="40"/>
        <end position="59"/>
    </location>
</feature>
<evidence type="ECO:0000313" key="13">
    <source>
        <dbReference type="Proteomes" id="UP000234237"/>
    </source>
</evidence>
<keyword evidence="3" id="KW-0328">Glycosyltransferase</keyword>
<dbReference type="PROSITE" id="PS00428">
    <property type="entry name" value="FTSW_RODA_SPOVE"/>
    <property type="match status" value="1"/>
</dbReference>
<keyword evidence="7" id="KW-0573">Peptidoglycan synthesis</keyword>
<keyword evidence="10" id="KW-0961">Cell wall biogenesis/degradation</keyword>
<dbReference type="KEGG" id="vpn:A21D_01920"/>
<reference evidence="13" key="1">
    <citation type="submission" date="2016-11" db="EMBL/GenBank/DDBJ databases">
        <title>Complete genome sequence of Virgibacillus pantothenticus 21D, a halophilic bacterium isolated from the deep hypersaline anoxic basin Discovery in the Mediterranean Sea.</title>
        <authorList>
            <person name="Zeaiter Z."/>
            <person name="Booth J.M."/>
            <person name="Prosdocimi E.M."/>
            <person name="Mapelli F."/>
            <person name="Fusi M."/>
            <person name="Daffonchio D."/>
            <person name="Borin S."/>
            <person name="Crotti E."/>
        </authorList>
    </citation>
    <scope>NUCLEOTIDE SEQUENCE [LARGE SCALE GENOMIC DNA]</scope>
    <source>
        <strain evidence="13">21D</strain>
    </source>
</reference>
<feature type="transmembrane region" description="Helical" evidence="11">
    <location>
        <begin position="12"/>
        <end position="34"/>
    </location>
</feature>
<feature type="transmembrane region" description="Helical" evidence="11">
    <location>
        <begin position="275"/>
        <end position="301"/>
    </location>
</feature>
<dbReference type="InterPro" id="IPR001182">
    <property type="entry name" value="FtsW/RodA"/>
</dbReference>
<dbReference type="RefSeq" id="WP_101933321.1">
    <property type="nucleotide sequence ID" value="NZ_CP018622.1"/>
</dbReference>
<accession>A0A2K9J4Q3</accession>
<dbReference type="GO" id="GO:0008360">
    <property type="term" value="P:regulation of cell shape"/>
    <property type="evidence" value="ECO:0007669"/>
    <property type="project" value="UniProtKB-KW"/>
</dbReference>
<evidence type="ECO:0000256" key="6">
    <source>
        <dbReference type="ARBA" id="ARBA00022960"/>
    </source>
</evidence>
<evidence type="ECO:0000256" key="5">
    <source>
        <dbReference type="ARBA" id="ARBA00022692"/>
    </source>
</evidence>
<name>A0A2K9J4Q3_9BACI</name>